<name>A0ABP9TPC6_9MICC</name>
<proteinExistence type="predicted"/>
<evidence type="ECO:0000256" key="1">
    <source>
        <dbReference type="SAM" id="Phobius"/>
    </source>
</evidence>
<keyword evidence="1" id="KW-1133">Transmembrane helix</keyword>
<keyword evidence="1" id="KW-0812">Transmembrane</keyword>
<keyword evidence="3" id="KW-1185">Reference proteome</keyword>
<dbReference type="Gene3D" id="1.20.1730.10">
    <property type="entry name" value="Sodium/glucose cotransporter"/>
    <property type="match status" value="2"/>
</dbReference>
<feature type="transmembrane region" description="Helical" evidence="1">
    <location>
        <begin position="132"/>
        <end position="162"/>
    </location>
</feature>
<feature type="transmembrane region" description="Helical" evidence="1">
    <location>
        <begin position="42"/>
        <end position="63"/>
    </location>
</feature>
<protein>
    <submittedName>
        <fullName evidence="2">Uncharacterized protein</fullName>
    </submittedName>
</protein>
<evidence type="ECO:0000313" key="2">
    <source>
        <dbReference type="EMBL" id="GAA5228599.1"/>
    </source>
</evidence>
<dbReference type="InterPro" id="IPR038377">
    <property type="entry name" value="Na/Glc_symporter_sf"/>
</dbReference>
<reference evidence="3" key="1">
    <citation type="journal article" date="2019" name="Int. J. Syst. Evol. Microbiol.">
        <title>The Global Catalogue of Microorganisms (GCM) 10K type strain sequencing project: providing services to taxonomists for standard genome sequencing and annotation.</title>
        <authorList>
            <consortium name="The Broad Institute Genomics Platform"/>
            <consortium name="The Broad Institute Genome Sequencing Center for Infectious Disease"/>
            <person name="Wu L."/>
            <person name="Ma J."/>
        </authorList>
    </citation>
    <scope>NUCLEOTIDE SEQUENCE [LARGE SCALE GENOMIC DNA]</scope>
    <source>
        <strain evidence="3">JCM 18952</strain>
    </source>
</reference>
<comment type="caution">
    <text evidence="2">The sequence shown here is derived from an EMBL/GenBank/DDBJ whole genome shotgun (WGS) entry which is preliminary data.</text>
</comment>
<evidence type="ECO:0000313" key="3">
    <source>
        <dbReference type="Proteomes" id="UP001501257"/>
    </source>
</evidence>
<sequence>MQSIFTFFVLYTLGLLIGQEIWQRAFTARLLKVTRWGGTSAGIYCVLYGAAGAIIGMAAMVALPNIISADANKDVRQCRSCHRAASGGRWRTGASCRTGHTDVTSFVTSWFGKSMRVNTTENPGHEVRANRIWVMLLGMIAIVLAVMVSDVVAALIIAYDILVGGLLWKRGNRIGTAASMAAGTIVTLGAITVLEIQAKNR</sequence>
<organism evidence="2 3">
    <name type="scientific">Paeniglutamicibacter antarcticus</name>
    <dbReference type="NCBI Taxonomy" id="494023"/>
    <lineage>
        <taxon>Bacteria</taxon>
        <taxon>Bacillati</taxon>
        <taxon>Actinomycetota</taxon>
        <taxon>Actinomycetes</taxon>
        <taxon>Micrococcales</taxon>
        <taxon>Micrococcaceae</taxon>
        <taxon>Paeniglutamicibacter</taxon>
    </lineage>
</organism>
<accession>A0ABP9TPC6</accession>
<dbReference type="Proteomes" id="UP001501257">
    <property type="component" value="Unassembled WGS sequence"/>
</dbReference>
<gene>
    <name evidence="2" type="ORF">GCM10025778_31380</name>
</gene>
<dbReference type="EMBL" id="BAABLK010000083">
    <property type="protein sequence ID" value="GAA5228599.1"/>
    <property type="molecule type" value="Genomic_DNA"/>
</dbReference>
<keyword evidence="1" id="KW-0472">Membrane</keyword>
<feature type="transmembrane region" description="Helical" evidence="1">
    <location>
        <begin position="174"/>
        <end position="194"/>
    </location>
</feature>